<dbReference type="PROSITE" id="PS50005">
    <property type="entry name" value="TPR"/>
    <property type="match status" value="4"/>
</dbReference>
<dbReference type="Pfam" id="PF13181">
    <property type="entry name" value="TPR_8"/>
    <property type="match status" value="1"/>
</dbReference>
<feature type="non-terminal residue" evidence="3">
    <location>
        <position position="1"/>
    </location>
</feature>
<name>X1BYC5_9ZZZZ</name>
<accession>X1BYC5</accession>
<dbReference type="PANTHER" id="PTHR45586">
    <property type="entry name" value="TPR REPEAT-CONTAINING PROTEIN PA4667"/>
    <property type="match status" value="1"/>
</dbReference>
<dbReference type="SUPFAM" id="SSF48452">
    <property type="entry name" value="TPR-like"/>
    <property type="match status" value="1"/>
</dbReference>
<dbReference type="SMART" id="SM00028">
    <property type="entry name" value="TPR"/>
    <property type="match status" value="5"/>
</dbReference>
<dbReference type="Gene3D" id="1.25.40.10">
    <property type="entry name" value="Tetratricopeptide repeat domain"/>
    <property type="match status" value="3"/>
</dbReference>
<keyword evidence="2" id="KW-0802">TPR repeat</keyword>
<protein>
    <submittedName>
        <fullName evidence="3">Uncharacterized protein</fullName>
    </submittedName>
</protein>
<gene>
    <name evidence="3" type="ORF">S01H4_49607</name>
</gene>
<dbReference type="PROSITE" id="PS50293">
    <property type="entry name" value="TPR_REGION"/>
    <property type="match status" value="2"/>
</dbReference>
<comment type="caution">
    <text evidence="3">The sequence shown here is derived from an EMBL/GenBank/DDBJ whole genome shotgun (WGS) entry which is preliminary data.</text>
</comment>
<proteinExistence type="predicted"/>
<evidence type="ECO:0000256" key="1">
    <source>
        <dbReference type="ARBA" id="ARBA00022737"/>
    </source>
</evidence>
<dbReference type="EMBL" id="BART01028078">
    <property type="protein sequence ID" value="GAH00831.1"/>
    <property type="molecule type" value="Genomic_DNA"/>
</dbReference>
<sequence length="212" mass="24200">VTLTLKKIKGSDRPIIEDEESFQVLDKGNDLYANGKYAEALAAFEEFLQLNPKAYQARLNLYNCYREMGEYEKAIEQCNLVLENVSTGEATGKEMAAKALAGIGECYLKQQDIENAQKYFEQSLDTFPDNELIAYNVGEIFFSNQKLDEALRYFTLASQIKPDWSDAFYKLGLVYLNNADYPSAIENFEKFLELEDDTERAASVKNILEQIK</sequence>
<keyword evidence="1" id="KW-0677">Repeat</keyword>
<dbReference type="AlphaFoldDB" id="X1BYC5"/>
<dbReference type="PANTHER" id="PTHR45586:SF1">
    <property type="entry name" value="LIPOPOLYSACCHARIDE ASSEMBLY PROTEIN B"/>
    <property type="match status" value="1"/>
</dbReference>
<evidence type="ECO:0000313" key="3">
    <source>
        <dbReference type="EMBL" id="GAH00831.1"/>
    </source>
</evidence>
<dbReference type="InterPro" id="IPR051012">
    <property type="entry name" value="CellSynth/LPSAsmb/PSIAsmb"/>
</dbReference>
<evidence type="ECO:0000256" key="2">
    <source>
        <dbReference type="ARBA" id="ARBA00022803"/>
    </source>
</evidence>
<organism evidence="3">
    <name type="scientific">marine sediment metagenome</name>
    <dbReference type="NCBI Taxonomy" id="412755"/>
    <lineage>
        <taxon>unclassified sequences</taxon>
        <taxon>metagenomes</taxon>
        <taxon>ecological metagenomes</taxon>
    </lineage>
</organism>
<dbReference type="InterPro" id="IPR011990">
    <property type="entry name" value="TPR-like_helical_dom_sf"/>
</dbReference>
<dbReference type="Pfam" id="PF13432">
    <property type="entry name" value="TPR_16"/>
    <property type="match status" value="2"/>
</dbReference>
<dbReference type="InterPro" id="IPR019734">
    <property type="entry name" value="TPR_rpt"/>
</dbReference>
<reference evidence="3" key="1">
    <citation type="journal article" date="2014" name="Front. Microbiol.">
        <title>High frequency of phylogenetically diverse reductive dehalogenase-homologous genes in deep subseafloor sedimentary metagenomes.</title>
        <authorList>
            <person name="Kawai M."/>
            <person name="Futagami T."/>
            <person name="Toyoda A."/>
            <person name="Takaki Y."/>
            <person name="Nishi S."/>
            <person name="Hori S."/>
            <person name="Arai W."/>
            <person name="Tsubouchi T."/>
            <person name="Morono Y."/>
            <person name="Uchiyama I."/>
            <person name="Ito T."/>
            <person name="Fujiyama A."/>
            <person name="Inagaki F."/>
            <person name="Takami H."/>
        </authorList>
    </citation>
    <scope>NUCLEOTIDE SEQUENCE</scope>
    <source>
        <strain evidence="3">Expedition CK06-06</strain>
    </source>
</reference>